<sequence length="540" mass="59853">MQQTPLTIVDIFERAERMYGDHQIVTRGPAASTYTYADWARRTRQLATALDELGVSEDARVGTFCWNHHQHLELYYAIPCSGRVMHTLNIRLFPEQIAYIIDHAGDEVIFVDRSLLPLLLPVLDQVTSPQKIVVIDDGSGPEVIDNERFFDYEQLIEGRDPAEFDVQDENQAAAMCYTSGTTGNPKGVVYSHRSTWLHAMGMTSTMTIAVSNRDRALVIVPMFHACAWGMPYAAPFCGAELVFPASDMTPAGIAQTIQDEKITIAMGVPTIWQGIAPLLDDYDFSTLREVTAGGSAVPRSLIKLYRDKTGMMIVQGWGMTETSPVCTIARPELRDLDKSDDEKLDIAATAGTIVGGVQARVMDMDSGEQAPWDNETTGELQVKGPWIAREYYKPENPGALSTEDGWMRTGDIAAISPAGTIRIVDRTKDLVKSGGEWISSVDIENILMAHPDVREAAVIGIAHPKWTERPLATVVLADGVEPTEEKKAEIADFLRPQIAKWWMPDAIEFIDEVPKTSVGKFSKKDLRDKYADYELPDAAR</sequence>
<evidence type="ECO:0000256" key="2">
    <source>
        <dbReference type="ARBA" id="ARBA00022598"/>
    </source>
</evidence>
<proteinExistence type="inferred from homology"/>
<accession>A0A7L4YP47</accession>
<keyword evidence="8" id="KW-1185">Reference proteome</keyword>
<keyword evidence="3" id="KW-0276">Fatty acid metabolism</keyword>
<dbReference type="KEGG" id="eke:EK0264_10490"/>
<comment type="similarity">
    <text evidence="1">Belongs to the ATP-dependent AMP-binding enzyme family.</text>
</comment>
<dbReference type="PANTHER" id="PTHR43859">
    <property type="entry name" value="ACYL-ACTIVATING ENZYME"/>
    <property type="match status" value="1"/>
</dbReference>
<organism evidence="7 8">
    <name type="scientific">Epidermidibacterium keratini</name>
    <dbReference type="NCBI Taxonomy" id="1891644"/>
    <lineage>
        <taxon>Bacteria</taxon>
        <taxon>Bacillati</taxon>
        <taxon>Actinomycetota</taxon>
        <taxon>Actinomycetes</taxon>
        <taxon>Sporichthyales</taxon>
        <taxon>Sporichthyaceae</taxon>
        <taxon>Epidermidibacterium</taxon>
    </lineage>
</organism>
<dbReference type="EMBL" id="CP047156">
    <property type="protein sequence ID" value="QHC00673.1"/>
    <property type="molecule type" value="Genomic_DNA"/>
</dbReference>
<dbReference type="InterPro" id="IPR045851">
    <property type="entry name" value="AMP-bd_C_sf"/>
</dbReference>
<dbReference type="PANTHER" id="PTHR43859:SF4">
    <property type="entry name" value="BUTANOATE--COA LIGASE AAE1-RELATED"/>
    <property type="match status" value="1"/>
</dbReference>
<dbReference type="InterPro" id="IPR042099">
    <property type="entry name" value="ANL_N_sf"/>
</dbReference>
<dbReference type="CDD" id="cd12119">
    <property type="entry name" value="ttLC_FACS_AlkK_like"/>
    <property type="match status" value="1"/>
</dbReference>
<evidence type="ECO:0000313" key="8">
    <source>
        <dbReference type="Proteomes" id="UP000463857"/>
    </source>
</evidence>
<dbReference type="AlphaFoldDB" id="A0A7L4YP47"/>
<reference evidence="7 8" key="1">
    <citation type="journal article" date="2018" name="Int. J. Syst. Evol. Microbiol.">
        <title>Epidermidibacterium keratini gen. nov., sp. nov., a member of the family Sporichthyaceae, isolated from keratin epidermis.</title>
        <authorList>
            <person name="Lee D.G."/>
            <person name="Trujillo M.E."/>
            <person name="Kang S."/>
            <person name="Nam J.J."/>
            <person name="Kim Y.J."/>
        </authorList>
    </citation>
    <scope>NUCLEOTIDE SEQUENCE [LARGE SCALE GENOMIC DNA]</scope>
    <source>
        <strain evidence="7 8">EPI-7</strain>
    </source>
</reference>
<evidence type="ECO:0000256" key="3">
    <source>
        <dbReference type="ARBA" id="ARBA00022832"/>
    </source>
</evidence>
<evidence type="ECO:0000256" key="1">
    <source>
        <dbReference type="ARBA" id="ARBA00006432"/>
    </source>
</evidence>
<dbReference type="Proteomes" id="UP000463857">
    <property type="component" value="Chromosome"/>
</dbReference>
<dbReference type="InterPro" id="IPR000873">
    <property type="entry name" value="AMP-dep_synth/lig_dom"/>
</dbReference>
<protein>
    <submittedName>
        <fullName evidence="7">Long-chain-fatty-acid--CoA ligase</fullName>
    </submittedName>
</protein>
<dbReference type="NCBIfam" id="NF004837">
    <property type="entry name" value="PRK06187.1"/>
    <property type="match status" value="1"/>
</dbReference>
<dbReference type="RefSeq" id="WP_159545389.1">
    <property type="nucleotide sequence ID" value="NZ_CP047156.1"/>
</dbReference>
<dbReference type="GO" id="GO:0016874">
    <property type="term" value="F:ligase activity"/>
    <property type="evidence" value="ECO:0007669"/>
    <property type="project" value="UniProtKB-KW"/>
</dbReference>
<dbReference type="InterPro" id="IPR025110">
    <property type="entry name" value="AMP-bd_C"/>
</dbReference>
<dbReference type="GO" id="GO:0006631">
    <property type="term" value="P:fatty acid metabolic process"/>
    <property type="evidence" value="ECO:0007669"/>
    <property type="project" value="UniProtKB-KW"/>
</dbReference>
<dbReference type="FunCoup" id="A0A7L4YP47">
    <property type="interactions" value="8"/>
</dbReference>
<dbReference type="InParanoid" id="A0A7L4YP47"/>
<evidence type="ECO:0000256" key="4">
    <source>
        <dbReference type="ARBA" id="ARBA00023098"/>
    </source>
</evidence>
<dbReference type="Pfam" id="PF13193">
    <property type="entry name" value="AMP-binding_C"/>
    <property type="match status" value="1"/>
</dbReference>
<name>A0A7L4YP47_9ACTN</name>
<feature type="domain" description="AMP-binding enzyme C-terminal" evidence="6">
    <location>
        <begin position="443"/>
        <end position="520"/>
    </location>
</feature>
<dbReference type="InterPro" id="IPR020845">
    <property type="entry name" value="AMP-binding_CS"/>
</dbReference>
<dbReference type="Pfam" id="PF00501">
    <property type="entry name" value="AMP-binding"/>
    <property type="match status" value="1"/>
</dbReference>
<evidence type="ECO:0000259" key="5">
    <source>
        <dbReference type="Pfam" id="PF00501"/>
    </source>
</evidence>
<evidence type="ECO:0000259" key="6">
    <source>
        <dbReference type="Pfam" id="PF13193"/>
    </source>
</evidence>
<dbReference type="OrthoDB" id="9803968at2"/>
<dbReference type="FunFam" id="3.30.300.30:FF:000008">
    <property type="entry name" value="2,3-dihydroxybenzoate-AMP ligase"/>
    <property type="match status" value="1"/>
</dbReference>
<keyword evidence="4" id="KW-0443">Lipid metabolism</keyword>
<feature type="domain" description="AMP-dependent synthetase/ligase" evidence="5">
    <location>
        <begin position="12"/>
        <end position="392"/>
    </location>
</feature>
<keyword evidence="2 7" id="KW-0436">Ligase</keyword>
<dbReference type="Gene3D" id="3.30.300.30">
    <property type="match status" value="1"/>
</dbReference>
<dbReference type="PROSITE" id="PS00455">
    <property type="entry name" value="AMP_BINDING"/>
    <property type="match status" value="1"/>
</dbReference>
<evidence type="ECO:0000313" key="7">
    <source>
        <dbReference type="EMBL" id="QHC00673.1"/>
    </source>
</evidence>
<dbReference type="Gene3D" id="3.40.50.12780">
    <property type="entry name" value="N-terminal domain of ligase-like"/>
    <property type="match status" value="1"/>
</dbReference>
<gene>
    <name evidence="7" type="ORF">EK0264_10490</name>
</gene>
<dbReference type="SUPFAM" id="SSF56801">
    <property type="entry name" value="Acetyl-CoA synthetase-like"/>
    <property type="match status" value="1"/>
</dbReference>